<evidence type="ECO:0000313" key="2">
    <source>
        <dbReference type="EMBL" id="MBP2024027.1"/>
    </source>
</evidence>
<dbReference type="RefSeq" id="WP_021283970.1">
    <property type="nucleotide sequence ID" value="NZ_JAGGLL010000046.1"/>
</dbReference>
<feature type="transmembrane region" description="Helical" evidence="1">
    <location>
        <begin position="12"/>
        <end position="30"/>
    </location>
</feature>
<reference evidence="2 3" key="1">
    <citation type="submission" date="2021-03" db="EMBL/GenBank/DDBJ databases">
        <title>Genomic Encyclopedia of Type Strains, Phase IV (KMG-IV): sequencing the most valuable type-strain genomes for metagenomic binning, comparative biology and taxonomic classification.</title>
        <authorList>
            <person name="Goeker M."/>
        </authorList>
    </citation>
    <scope>NUCLEOTIDE SEQUENCE [LARGE SCALE GENOMIC DNA]</scope>
    <source>
        <strain evidence="2 3">DSM 28650</strain>
    </source>
</reference>
<evidence type="ECO:0000256" key="1">
    <source>
        <dbReference type="SAM" id="Phobius"/>
    </source>
</evidence>
<feature type="transmembrane region" description="Helical" evidence="1">
    <location>
        <begin position="42"/>
        <end position="59"/>
    </location>
</feature>
<keyword evidence="1" id="KW-0472">Membrane</keyword>
<dbReference type="Proteomes" id="UP001519308">
    <property type="component" value="Unassembled WGS sequence"/>
</dbReference>
<keyword evidence="3" id="KW-1185">Reference proteome</keyword>
<evidence type="ECO:0000313" key="3">
    <source>
        <dbReference type="Proteomes" id="UP001519308"/>
    </source>
</evidence>
<feature type="transmembrane region" description="Helical" evidence="1">
    <location>
        <begin position="92"/>
        <end position="110"/>
    </location>
</feature>
<dbReference type="Pfam" id="PF09515">
    <property type="entry name" value="Thia_YuaJ"/>
    <property type="match status" value="1"/>
</dbReference>
<accession>A0ABS4K8C0</accession>
<comment type="caution">
    <text evidence="2">The sequence shown here is derived from an EMBL/GenBank/DDBJ whole genome shotgun (WGS) entry which is preliminary data.</text>
</comment>
<dbReference type="NCBIfam" id="TIGR02357">
    <property type="entry name" value="ECF_ThiT_YuaJ"/>
    <property type="match status" value="1"/>
</dbReference>
<keyword evidence="1" id="KW-0812">Transmembrane</keyword>
<feature type="transmembrane region" description="Helical" evidence="1">
    <location>
        <begin position="180"/>
        <end position="201"/>
    </location>
</feature>
<name>A0ABS4K8C0_9CLOT</name>
<keyword evidence="1" id="KW-1133">Transmembrane helix</keyword>
<dbReference type="EMBL" id="JAGGLL010000046">
    <property type="protein sequence ID" value="MBP2024027.1"/>
    <property type="molecule type" value="Genomic_DNA"/>
</dbReference>
<gene>
    <name evidence="2" type="ORF">J2Z44_003877</name>
</gene>
<dbReference type="Gene3D" id="1.10.1760.20">
    <property type="match status" value="1"/>
</dbReference>
<sequence>MSFMENLTEILANKTTIITLIGVLIMMVAFTRFKKIKFNSRLITHIGLALALSTVLQFFKLFELPYGGSATLGSMLPIIVISLLYGPTIGVLTGFLYGLINFVIGPAYILHPIQVLFDYSLPFMAVGLAGILKDNRILATIFAFSFRFVFHFISGVVFFGDYAKDGMSPILYSFLYNGGYLLADCLICIAILSVVKIDLILKKSSSFNKAA</sequence>
<feature type="transmembrane region" description="Helical" evidence="1">
    <location>
        <begin position="65"/>
        <end position="85"/>
    </location>
</feature>
<proteinExistence type="predicted"/>
<protein>
    <submittedName>
        <fullName evidence="2">Thiamine transporter</fullName>
    </submittedName>
</protein>
<dbReference type="InterPro" id="IPR012651">
    <property type="entry name" value="Thia_Transptr_ThiT"/>
</dbReference>
<organism evidence="2 3">
    <name type="scientific">Clostridium punense</name>
    <dbReference type="NCBI Taxonomy" id="1054297"/>
    <lineage>
        <taxon>Bacteria</taxon>
        <taxon>Bacillati</taxon>
        <taxon>Bacillota</taxon>
        <taxon>Clostridia</taxon>
        <taxon>Eubacteriales</taxon>
        <taxon>Clostridiaceae</taxon>
        <taxon>Clostridium</taxon>
    </lineage>
</organism>
<feature type="transmembrane region" description="Helical" evidence="1">
    <location>
        <begin position="139"/>
        <end position="160"/>
    </location>
</feature>